<comment type="catalytic activity">
    <reaction evidence="11">
        <text>fluoride(in) = fluoride(out)</text>
        <dbReference type="Rhea" id="RHEA:76159"/>
        <dbReference type="ChEBI" id="CHEBI:17051"/>
    </reaction>
    <physiologicalReaction direction="left-to-right" evidence="11">
        <dbReference type="Rhea" id="RHEA:76160"/>
    </physiologicalReaction>
</comment>
<evidence type="ECO:0000256" key="11">
    <source>
        <dbReference type="ARBA" id="ARBA00035585"/>
    </source>
</evidence>
<evidence type="ECO:0000256" key="10">
    <source>
        <dbReference type="ARBA" id="ARBA00035120"/>
    </source>
</evidence>
<keyword evidence="5 12" id="KW-1133">Transmembrane helix</keyword>
<dbReference type="InterPro" id="IPR003691">
    <property type="entry name" value="FluC"/>
</dbReference>
<feature type="binding site" evidence="12">
    <location>
        <position position="77"/>
    </location>
    <ligand>
        <name>Na(+)</name>
        <dbReference type="ChEBI" id="CHEBI:29101"/>
        <note>structural</note>
    </ligand>
</feature>
<comment type="function">
    <text evidence="12">Fluoride-specific ion channel. Important for reducing fluoride concentration in the cell, thus reducing its toxicity.</text>
</comment>
<feature type="transmembrane region" description="Helical" evidence="12">
    <location>
        <begin position="70"/>
        <end position="90"/>
    </location>
</feature>
<keyword evidence="3" id="KW-0997">Cell inner membrane</keyword>
<dbReference type="GO" id="GO:0140114">
    <property type="term" value="P:cellular detoxification of fluoride"/>
    <property type="evidence" value="ECO:0007669"/>
    <property type="project" value="UniProtKB-UniRule"/>
</dbReference>
<evidence type="ECO:0000256" key="8">
    <source>
        <dbReference type="ARBA" id="ARBA00023136"/>
    </source>
</evidence>
<organism evidence="13 14">
    <name type="scientific">Alishewanella jeotgali KCTC 22429</name>
    <dbReference type="NCBI Taxonomy" id="1129374"/>
    <lineage>
        <taxon>Bacteria</taxon>
        <taxon>Pseudomonadati</taxon>
        <taxon>Pseudomonadota</taxon>
        <taxon>Gammaproteobacteria</taxon>
        <taxon>Alteromonadales</taxon>
        <taxon>Alteromonadaceae</taxon>
        <taxon>Alishewanella</taxon>
    </lineage>
</organism>
<evidence type="ECO:0000256" key="12">
    <source>
        <dbReference type="HAMAP-Rule" id="MF_00454"/>
    </source>
</evidence>
<gene>
    <name evidence="12" type="primary">fluC</name>
    <name evidence="12" type="synonym">crcB</name>
    <name evidence="13" type="ORF">AJE_17485</name>
</gene>
<comment type="subcellular location">
    <subcellularLocation>
        <location evidence="1 12">Cell membrane</location>
        <topology evidence="1 12">Multi-pass membrane protein</topology>
    </subcellularLocation>
</comment>
<keyword evidence="12" id="KW-0479">Metal-binding</keyword>
<evidence type="ECO:0000313" key="13">
    <source>
        <dbReference type="EMBL" id="EHR39314.1"/>
    </source>
</evidence>
<keyword evidence="8 12" id="KW-0472">Membrane</keyword>
<feature type="transmembrane region" description="Helical" evidence="12">
    <location>
        <begin position="96"/>
        <end position="120"/>
    </location>
</feature>
<evidence type="ECO:0000256" key="9">
    <source>
        <dbReference type="ARBA" id="ARBA00023303"/>
    </source>
</evidence>
<comment type="caution">
    <text evidence="13">The sequence shown here is derived from an EMBL/GenBank/DDBJ whole genome shotgun (WGS) entry which is preliminary data.</text>
</comment>
<dbReference type="PROSITE" id="PS51257">
    <property type="entry name" value="PROKAR_LIPOPROTEIN"/>
    <property type="match status" value="1"/>
</dbReference>
<dbReference type="HAMAP" id="MF_00454">
    <property type="entry name" value="FluC"/>
    <property type="match status" value="1"/>
</dbReference>
<dbReference type="PATRIC" id="fig|1129374.4.peg.3454"/>
<keyword evidence="6 12" id="KW-0915">Sodium</keyword>
<name>H3ZJC9_9ALTE</name>
<evidence type="ECO:0000256" key="4">
    <source>
        <dbReference type="ARBA" id="ARBA00022692"/>
    </source>
</evidence>
<feature type="binding site" evidence="12">
    <location>
        <position position="80"/>
    </location>
    <ligand>
        <name>Na(+)</name>
        <dbReference type="ChEBI" id="CHEBI:29101"/>
        <note>structural</note>
    </ligand>
</feature>
<evidence type="ECO:0000256" key="2">
    <source>
        <dbReference type="ARBA" id="ARBA00022475"/>
    </source>
</evidence>
<feature type="transmembrane region" description="Helical" evidence="12">
    <location>
        <begin position="35"/>
        <end position="58"/>
    </location>
</feature>
<keyword evidence="2 12" id="KW-1003">Cell membrane</keyword>
<comment type="similarity">
    <text evidence="10 12">Belongs to the fluoride channel Fluc/FEX (TC 1.A.43) family.</text>
</comment>
<dbReference type="AlphaFoldDB" id="H3ZJC9"/>
<dbReference type="RefSeq" id="WP_008951972.1">
    <property type="nucleotide sequence ID" value="NZ_AHTH01000063.1"/>
</dbReference>
<dbReference type="GO" id="GO:0005886">
    <property type="term" value="C:plasma membrane"/>
    <property type="evidence" value="ECO:0007669"/>
    <property type="project" value="UniProtKB-SubCell"/>
</dbReference>
<evidence type="ECO:0000256" key="6">
    <source>
        <dbReference type="ARBA" id="ARBA00023053"/>
    </source>
</evidence>
<dbReference type="PANTHER" id="PTHR28259">
    <property type="entry name" value="FLUORIDE EXPORT PROTEIN 1-RELATED"/>
    <property type="match status" value="1"/>
</dbReference>
<dbReference type="STRING" id="1129374.AJE_17485"/>
<accession>H3ZJC9</accession>
<evidence type="ECO:0000256" key="7">
    <source>
        <dbReference type="ARBA" id="ARBA00023065"/>
    </source>
</evidence>
<evidence type="ECO:0000313" key="14">
    <source>
        <dbReference type="Proteomes" id="UP000012046"/>
    </source>
</evidence>
<dbReference type="Proteomes" id="UP000012046">
    <property type="component" value="Unassembled WGS sequence"/>
</dbReference>
<keyword evidence="7 12" id="KW-0406">Ion transport</keyword>
<sequence>MVKLKDTAAVALGAGLGSACRLSLGAWVGVTVWPFATLMVNLLGSLLIGWLAIVSQPGGRYPMPAWQQQFWLTGFCGGFTTFSLFSFELLQLYSAASYGAAGSYLLLTVIGGCCCCYLGMRLAQRPE</sequence>
<dbReference type="eggNOG" id="COG0239">
    <property type="taxonomic scope" value="Bacteria"/>
</dbReference>
<keyword evidence="4 12" id="KW-0812">Transmembrane</keyword>
<protein>
    <recommendedName>
        <fullName evidence="12">Fluoride-specific ion channel FluC</fullName>
    </recommendedName>
</protein>
<keyword evidence="14" id="KW-1185">Reference proteome</keyword>
<evidence type="ECO:0000256" key="5">
    <source>
        <dbReference type="ARBA" id="ARBA00022989"/>
    </source>
</evidence>
<dbReference type="GO" id="GO:0062054">
    <property type="term" value="F:fluoride channel activity"/>
    <property type="evidence" value="ECO:0007669"/>
    <property type="project" value="UniProtKB-UniRule"/>
</dbReference>
<evidence type="ECO:0000256" key="3">
    <source>
        <dbReference type="ARBA" id="ARBA00022519"/>
    </source>
</evidence>
<dbReference type="Pfam" id="PF02537">
    <property type="entry name" value="CRCB"/>
    <property type="match status" value="1"/>
</dbReference>
<dbReference type="EMBL" id="AHTH01000063">
    <property type="protein sequence ID" value="EHR39314.1"/>
    <property type="molecule type" value="Genomic_DNA"/>
</dbReference>
<keyword evidence="9 12" id="KW-0407">Ion channel</keyword>
<dbReference type="GO" id="GO:0046872">
    <property type="term" value="F:metal ion binding"/>
    <property type="evidence" value="ECO:0007669"/>
    <property type="project" value="UniProtKB-KW"/>
</dbReference>
<keyword evidence="12" id="KW-0813">Transport</keyword>
<comment type="activity regulation">
    <text evidence="12">Na(+) is not transported, but it plays an essential structural role and its presence is essential for fluoride channel function.</text>
</comment>
<evidence type="ECO:0000256" key="1">
    <source>
        <dbReference type="ARBA" id="ARBA00004651"/>
    </source>
</evidence>
<reference evidence="13 14" key="1">
    <citation type="journal article" date="2012" name="J. Bacteriol.">
        <title>Genome Sequence of Extracellular-Protease-Producing Alishewanella jeotgali Isolated from Traditional Korean Fermented Seafood.</title>
        <authorList>
            <person name="Jung J."/>
            <person name="Chun J."/>
            <person name="Park W."/>
        </authorList>
    </citation>
    <scope>NUCLEOTIDE SEQUENCE [LARGE SCALE GENOMIC DNA]</scope>
    <source>
        <strain evidence="13 14">KCTC 22429</strain>
    </source>
</reference>
<proteinExistence type="inferred from homology"/>
<dbReference type="PANTHER" id="PTHR28259:SF1">
    <property type="entry name" value="FLUORIDE EXPORT PROTEIN 1-RELATED"/>
    <property type="match status" value="1"/>
</dbReference>